<evidence type="ECO:0000313" key="4">
    <source>
        <dbReference type="Proteomes" id="UP000050761"/>
    </source>
</evidence>
<feature type="signal peptide" evidence="1">
    <location>
        <begin position="1"/>
        <end position="17"/>
    </location>
</feature>
<reference evidence="3 4" key="1">
    <citation type="submission" date="2018-11" db="EMBL/GenBank/DDBJ databases">
        <authorList>
            <consortium name="Pathogen Informatics"/>
        </authorList>
    </citation>
    <scope>NUCLEOTIDE SEQUENCE [LARGE SCALE GENOMIC DNA]</scope>
</reference>
<feature type="domain" description="Mos1 transposase HTH" evidence="2">
    <location>
        <begin position="9"/>
        <end position="46"/>
    </location>
</feature>
<reference evidence="5" key="2">
    <citation type="submission" date="2019-09" db="UniProtKB">
        <authorList>
            <consortium name="WormBaseParasite"/>
        </authorList>
    </citation>
    <scope>IDENTIFICATION</scope>
</reference>
<protein>
    <submittedName>
        <fullName evidence="5">HTH_48 domain-containing protein</fullName>
    </submittedName>
</protein>
<dbReference type="OrthoDB" id="5855231at2759"/>
<feature type="chain" id="PRO_5044551699" evidence="1">
    <location>
        <begin position="18"/>
        <end position="189"/>
    </location>
</feature>
<dbReference type="InterPro" id="IPR041426">
    <property type="entry name" value="Mos1_HTH"/>
</dbReference>
<dbReference type="PANTHER" id="PTHR46060">
    <property type="entry name" value="MARINER MOS1 TRANSPOSASE-LIKE PROTEIN"/>
    <property type="match status" value="1"/>
</dbReference>
<evidence type="ECO:0000259" key="2">
    <source>
        <dbReference type="Pfam" id="PF17906"/>
    </source>
</evidence>
<proteinExistence type="predicted"/>
<dbReference type="Pfam" id="PF17906">
    <property type="entry name" value="HTH_48"/>
    <property type="match status" value="1"/>
</dbReference>
<keyword evidence="4" id="KW-1185">Reference proteome</keyword>
<evidence type="ECO:0000313" key="3">
    <source>
        <dbReference type="EMBL" id="VDO94638.1"/>
    </source>
</evidence>
<evidence type="ECO:0000256" key="1">
    <source>
        <dbReference type="SAM" id="SignalP"/>
    </source>
</evidence>
<organism evidence="4 5">
    <name type="scientific">Heligmosomoides polygyrus</name>
    <name type="common">Parasitic roundworm</name>
    <dbReference type="NCBI Taxonomy" id="6339"/>
    <lineage>
        <taxon>Eukaryota</taxon>
        <taxon>Metazoa</taxon>
        <taxon>Ecdysozoa</taxon>
        <taxon>Nematoda</taxon>
        <taxon>Chromadorea</taxon>
        <taxon>Rhabditida</taxon>
        <taxon>Rhabditina</taxon>
        <taxon>Rhabditomorpha</taxon>
        <taxon>Strongyloidea</taxon>
        <taxon>Heligmosomidae</taxon>
        <taxon>Heligmosomoides</taxon>
    </lineage>
</organism>
<dbReference type="WBParaSite" id="HPBE_0001303301-mRNA-1">
    <property type="protein sequence ID" value="HPBE_0001303301-mRNA-1"/>
    <property type="gene ID" value="HPBE_0001303301"/>
</dbReference>
<accession>A0A183FX08</accession>
<sequence>MLTSAGWWFLLLSTLNANQSCERLEEVYKEVATVRSTVYNWFSKFKDIDCSMEDEDKLERPKELDLDVLRNQVEADPCHTTGEMLVKLDVNQSIVAHGLKSIGKDRKLSRWIPHVLIQHDMDRRVDAALYLLALRRSNVWFENLVTWNEKWTLYSNATAVPIGPTKEQKKSRNPTVEGDAVRLVEPPWS</sequence>
<dbReference type="Proteomes" id="UP000050761">
    <property type="component" value="Unassembled WGS sequence"/>
</dbReference>
<dbReference type="PANTHER" id="PTHR46060:SF1">
    <property type="entry name" value="MARINER MOS1 TRANSPOSASE-LIKE PROTEIN"/>
    <property type="match status" value="1"/>
</dbReference>
<evidence type="ECO:0000313" key="5">
    <source>
        <dbReference type="WBParaSite" id="HPBE_0001303301-mRNA-1"/>
    </source>
</evidence>
<dbReference type="Gene3D" id="1.10.10.1450">
    <property type="match status" value="1"/>
</dbReference>
<dbReference type="InterPro" id="IPR052709">
    <property type="entry name" value="Transposase-MT_Hybrid"/>
</dbReference>
<accession>A0A3P8D2I7</accession>
<keyword evidence="1" id="KW-0732">Signal</keyword>
<gene>
    <name evidence="3" type="ORF">HPBE_LOCUS13034</name>
</gene>
<dbReference type="EMBL" id="UZAH01027745">
    <property type="protein sequence ID" value="VDO94638.1"/>
    <property type="molecule type" value="Genomic_DNA"/>
</dbReference>
<dbReference type="AlphaFoldDB" id="A0A183FX08"/>
<name>A0A183FX08_HELPZ</name>